<dbReference type="InterPro" id="IPR003092">
    <property type="entry name" value="2pore_dom_K_chnl_TASK"/>
</dbReference>
<dbReference type="PRINTS" id="PR01333">
    <property type="entry name" value="2POREKCHANEL"/>
</dbReference>
<evidence type="ECO:0000259" key="15">
    <source>
        <dbReference type="Pfam" id="PF07885"/>
    </source>
</evidence>
<feature type="domain" description="Potassium channel" evidence="15">
    <location>
        <begin position="530"/>
        <end position="586"/>
    </location>
</feature>
<name>A0AAD1WAH3_PELCU</name>
<evidence type="ECO:0000256" key="6">
    <source>
        <dbReference type="ARBA" id="ARBA00022826"/>
    </source>
</evidence>
<keyword evidence="8 14" id="KW-1133">Transmembrane helix</keyword>
<feature type="transmembrane region" description="Helical" evidence="14">
    <location>
        <begin position="73"/>
        <end position="93"/>
    </location>
</feature>
<evidence type="ECO:0000313" key="16">
    <source>
        <dbReference type="EMBL" id="CAH2301881.1"/>
    </source>
</evidence>
<feature type="domain" description="Potassium channel" evidence="15">
    <location>
        <begin position="626"/>
        <end position="697"/>
    </location>
</feature>
<dbReference type="Pfam" id="PF07885">
    <property type="entry name" value="Ion_trans_2"/>
    <property type="match status" value="2"/>
</dbReference>
<dbReference type="GO" id="GO:0005886">
    <property type="term" value="C:plasma membrane"/>
    <property type="evidence" value="ECO:0007669"/>
    <property type="project" value="TreeGrafter"/>
</dbReference>
<evidence type="ECO:0000256" key="1">
    <source>
        <dbReference type="ARBA" id="ARBA00004141"/>
    </source>
</evidence>
<protein>
    <submittedName>
        <fullName evidence="16">Potassium channel subfamily K member 15</fullName>
    </submittedName>
</protein>
<dbReference type="Gene3D" id="1.10.287.70">
    <property type="match status" value="2"/>
</dbReference>
<evidence type="ECO:0000256" key="14">
    <source>
        <dbReference type="SAM" id="Phobius"/>
    </source>
</evidence>
<reference evidence="16" key="1">
    <citation type="submission" date="2022-03" db="EMBL/GenBank/DDBJ databases">
        <authorList>
            <person name="Alioto T."/>
            <person name="Alioto T."/>
            <person name="Gomez Garrido J."/>
        </authorList>
    </citation>
    <scope>NUCLEOTIDE SEQUENCE</scope>
</reference>
<dbReference type="FunFam" id="1.10.287.70:FF:000057">
    <property type="entry name" value="Potassium channel subfamily K member"/>
    <property type="match status" value="1"/>
</dbReference>
<comment type="similarity">
    <text evidence="2 12">Belongs to the two pore domain potassium channel (TC 1.A.1.8) family.</text>
</comment>
<dbReference type="AlphaFoldDB" id="A0AAD1WAH3"/>
<organism evidence="16 17">
    <name type="scientific">Pelobates cultripes</name>
    <name type="common">Western spadefoot toad</name>
    <dbReference type="NCBI Taxonomy" id="61616"/>
    <lineage>
        <taxon>Eukaryota</taxon>
        <taxon>Metazoa</taxon>
        <taxon>Chordata</taxon>
        <taxon>Craniata</taxon>
        <taxon>Vertebrata</taxon>
        <taxon>Euteleostomi</taxon>
        <taxon>Amphibia</taxon>
        <taxon>Batrachia</taxon>
        <taxon>Anura</taxon>
        <taxon>Pelobatoidea</taxon>
        <taxon>Pelobatidae</taxon>
        <taxon>Pelobates</taxon>
    </lineage>
</organism>
<dbReference type="InterPro" id="IPR013099">
    <property type="entry name" value="K_chnl_dom"/>
</dbReference>
<feature type="transmembrane region" description="Helical" evidence="14">
    <location>
        <begin position="559"/>
        <end position="579"/>
    </location>
</feature>
<keyword evidence="3 12" id="KW-0813">Transport</keyword>
<evidence type="ECO:0000256" key="7">
    <source>
        <dbReference type="ARBA" id="ARBA00022958"/>
    </source>
</evidence>
<evidence type="ECO:0000256" key="9">
    <source>
        <dbReference type="ARBA" id="ARBA00023065"/>
    </source>
</evidence>
<keyword evidence="7" id="KW-0630">Potassium</keyword>
<feature type="transmembrane region" description="Helical" evidence="14">
    <location>
        <begin position="613"/>
        <end position="635"/>
    </location>
</feature>
<dbReference type="PRINTS" id="PR01095">
    <property type="entry name" value="TASKCHANNEL"/>
</dbReference>
<evidence type="ECO:0000256" key="10">
    <source>
        <dbReference type="ARBA" id="ARBA00023136"/>
    </source>
</evidence>
<evidence type="ECO:0000256" key="12">
    <source>
        <dbReference type="RuleBase" id="RU003857"/>
    </source>
</evidence>
<dbReference type="Proteomes" id="UP001295444">
    <property type="component" value="Chromosome 06"/>
</dbReference>
<dbReference type="SUPFAM" id="SSF81324">
    <property type="entry name" value="Voltage-gated potassium channels"/>
    <property type="match status" value="3"/>
</dbReference>
<accession>A0AAD1WAH3</accession>
<feature type="transmembrane region" description="Helical" evidence="14">
    <location>
        <begin position="463"/>
        <end position="483"/>
    </location>
</feature>
<keyword evidence="4" id="KW-0633">Potassium transport</keyword>
<gene>
    <name evidence="16" type="ORF">PECUL_23A001484</name>
</gene>
<evidence type="ECO:0000256" key="5">
    <source>
        <dbReference type="ARBA" id="ARBA00022692"/>
    </source>
</evidence>
<feature type="transmembrane region" description="Helical" evidence="14">
    <location>
        <begin position="641"/>
        <end position="662"/>
    </location>
</feature>
<keyword evidence="5 12" id="KW-0812">Transmembrane</keyword>
<evidence type="ECO:0000313" key="17">
    <source>
        <dbReference type="Proteomes" id="UP001295444"/>
    </source>
</evidence>
<dbReference type="InterPro" id="IPR003280">
    <property type="entry name" value="2pore_dom_K_chnl"/>
</dbReference>
<evidence type="ECO:0000256" key="13">
    <source>
        <dbReference type="SAM" id="MobiDB-lite"/>
    </source>
</evidence>
<evidence type="ECO:0000256" key="11">
    <source>
        <dbReference type="ARBA" id="ARBA00023303"/>
    </source>
</evidence>
<sequence>MRVAPASAETAACRGPVQKTPGSDGEQPNPRVLQVIPIPEGPHSARPRGHDKPVWSSISVLLHKMKKQNIRTLSLILCMFSYLLVGAAVFDALESESESSRKRILEEKRTDLKKKYHFSDEDYREIERVVLQSEPHRAGKQWKFAGSFYFAITVITTIGKLGNAVLSPSTADPFPCAAQDPLFYSDFVIALCRCSFLSFPSTPGHVDQWTLIEAFPKTNRSSTPVRLRHLVVKRMFARTRNPRKNFTPVYNTLGAWGGSKVYQNCDKSLQAIQLMSWSKMKYEIIMEYGNPEWLQQQQPKAKFKIFLKRMGLWQISQIANPKMIRFTLDKYSHMRSRRDTTIRDGGNTYTNEKRFLRLELRSFLGPSAIFKGWPLEVIIPIWKRPVTRSSRENTSSHLLYRKLLKSQVTNIDVAMAHLQDAFLNSNFFRLKLSCVLTSTYVEFLELHISVLLHKMKKQNIRTLSLILCMFSYLLVGAAVFDALESESESSRKRILEEKRTDLKKKYHFSDEDYREIERVVLQSEPHRAGKQWKFAGSFYFAITVITTIGYGHAAPGTDAGKVFCMFYAVLGIPLTLVMFQSLGERMNTFVRFLLKKMKKCFHMRKTDVSMENMVLVGFLSCIGTLGIGAAAFSYFEGWTFFHSYYYCFITLTTIGFGDFVALQKNEALQKKPPYVAFSFMYILVGLTVIGAFLNLVVLRFLTMNSEDERRDAEERASLRRAQNSISLQSKMVNRSRSSIFLPIGDRTSQINLIPLMQDDCERGRRRSSNTTSREGSFCTCMCYRSHFCDSPATSHHESFSCHTNPVYYNSISYKIDEISLSTRDNTGFSSPESTFSPTCQRYRNHFRLRRRSI</sequence>
<proteinExistence type="inferred from homology"/>
<keyword evidence="6" id="KW-0631">Potassium channel</keyword>
<feature type="transmembrane region" description="Helical" evidence="14">
    <location>
        <begin position="674"/>
        <end position="701"/>
    </location>
</feature>
<dbReference type="GO" id="GO:0015271">
    <property type="term" value="F:outward rectifier potassium channel activity"/>
    <property type="evidence" value="ECO:0007669"/>
    <property type="project" value="TreeGrafter"/>
</dbReference>
<evidence type="ECO:0000256" key="8">
    <source>
        <dbReference type="ARBA" id="ARBA00022989"/>
    </source>
</evidence>
<dbReference type="PANTHER" id="PTHR11003">
    <property type="entry name" value="POTASSIUM CHANNEL, SUBFAMILY K"/>
    <property type="match status" value="1"/>
</dbReference>
<keyword evidence="10 14" id="KW-0472">Membrane</keyword>
<feature type="region of interest" description="Disordered" evidence="13">
    <location>
        <begin position="1"/>
        <end position="31"/>
    </location>
</feature>
<comment type="subcellular location">
    <subcellularLocation>
        <location evidence="1">Membrane</location>
        <topology evidence="1">Multi-pass membrane protein</topology>
    </subcellularLocation>
</comment>
<dbReference type="EMBL" id="OW240917">
    <property type="protein sequence ID" value="CAH2301881.1"/>
    <property type="molecule type" value="Genomic_DNA"/>
</dbReference>
<dbReference type="PANTHER" id="PTHR11003:SF18">
    <property type="entry name" value="POTASSIUM CHANNEL SUBFAMILY K MEMBER 15"/>
    <property type="match status" value="1"/>
</dbReference>
<evidence type="ECO:0000256" key="3">
    <source>
        <dbReference type="ARBA" id="ARBA00022448"/>
    </source>
</evidence>
<feature type="transmembrane region" description="Helical" evidence="14">
    <location>
        <begin position="534"/>
        <end position="553"/>
    </location>
</feature>
<dbReference type="GO" id="GO:0030322">
    <property type="term" value="P:stabilization of membrane potential"/>
    <property type="evidence" value="ECO:0007669"/>
    <property type="project" value="TreeGrafter"/>
</dbReference>
<evidence type="ECO:0000256" key="2">
    <source>
        <dbReference type="ARBA" id="ARBA00006666"/>
    </source>
</evidence>
<keyword evidence="9 12" id="KW-0406">Ion transport</keyword>
<keyword evidence="11 12" id="KW-0407">Ion channel</keyword>
<keyword evidence="17" id="KW-1185">Reference proteome</keyword>
<dbReference type="GO" id="GO:0022841">
    <property type="term" value="F:potassium ion leak channel activity"/>
    <property type="evidence" value="ECO:0007669"/>
    <property type="project" value="TreeGrafter"/>
</dbReference>
<evidence type="ECO:0000256" key="4">
    <source>
        <dbReference type="ARBA" id="ARBA00022538"/>
    </source>
</evidence>